<accession>A0A8H4VVR8</accession>
<protein>
    <submittedName>
        <fullName evidence="2">Uncharacterized protein</fullName>
    </submittedName>
</protein>
<dbReference type="EMBL" id="JAAMPI010001662">
    <property type="protein sequence ID" value="KAF4624418.1"/>
    <property type="molecule type" value="Genomic_DNA"/>
</dbReference>
<feature type="compositionally biased region" description="Acidic residues" evidence="1">
    <location>
        <begin position="286"/>
        <end position="302"/>
    </location>
</feature>
<sequence length="323" mass="34979">MNSQPYHQPSHVSPTEANPRIFDSRAQVDSRFEELELGLDNFTDDEIAPMGFADAQWNLGAGSGIGGMVPELGGGGLPNLPKPSEPWDVLRSAVLPPGRGVGNQQVSTWWAGNNMVQPENNQWHQHRSTAAGSPSSPSSRPTSSAQPISTRQKRRSTVPEPDSRVGDTHHCSKCGSQRRQTHHRNSSSPGTPHVASPALPSSTSYPIGQSLPSPRTPTQISGPDVLRDHGIDLAQLLSQASPARRQSLSMTTSRRGSQIRGPKRPVSETSHASHCTHHHAHSTQQEDFEGEGDEHDQEYDEGTDPRVTKVVLIYMQDCNCGAG</sequence>
<evidence type="ECO:0000256" key="1">
    <source>
        <dbReference type="SAM" id="MobiDB-lite"/>
    </source>
</evidence>
<evidence type="ECO:0000313" key="3">
    <source>
        <dbReference type="Proteomes" id="UP000566819"/>
    </source>
</evidence>
<dbReference type="Proteomes" id="UP000566819">
    <property type="component" value="Unassembled WGS sequence"/>
</dbReference>
<feature type="compositionally biased region" description="Low complexity" evidence="1">
    <location>
        <begin position="128"/>
        <end position="145"/>
    </location>
</feature>
<dbReference type="AlphaFoldDB" id="A0A8H4VVR8"/>
<feature type="compositionally biased region" description="Polar residues" evidence="1">
    <location>
        <begin position="199"/>
        <end position="221"/>
    </location>
</feature>
<name>A0A8H4VVR8_9HELO</name>
<feature type="compositionally biased region" description="Polar residues" evidence="1">
    <location>
        <begin position="1"/>
        <end position="16"/>
    </location>
</feature>
<feature type="region of interest" description="Disordered" evidence="1">
    <location>
        <begin position="1"/>
        <end position="21"/>
    </location>
</feature>
<reference evidence="2 3" key="1">
    <citation type="submission" date="2020-03" db="EMBL/GenBank/DDBJ databases">
        <title>Draft Genome Sequence of Cudoniella acicularis.</title>
        <authorList>
            <person name="Buettner E."/>
            <person name="Kellner H."/>
        </authorList>
    </citation>
    <scope>NUCLEOTIDE SEQUENCE [LARGE SCALE GENOMIC DNA]</scope>
    <source>
        <strain evidence="2 3">DSM 108380</strain>
    </source>
</reference>
<feature type="region of interest" description="Disordered" evidence="1">
    <location>
        <begin position="122"/>
        <end position="225"/>
    </location>
</feature>
<evidence type="ECO:0000313" key="2">
    <source>
        <dbReference type="EMBL" id="KAF4624418.1"/>
    </source>
</evidence>
<organism evidence="2 3">
    <name type="scientific">Cudoniella acicularis</name>
    <dbReference type="NCBI Taxonomy" id="354080"/>
    <lineage>
        <taxon>Eukaryota</taxon>
        <taxon>Fungi</taxon>
        <taxon>Dikarya</taxon>
        <taxon>Ascomycota</taxon>
        <taxon>Pezizomycotina</taxon>
        <taxon>Leotiomycetes</taxon>
        <taxon>Helotiales</taxon>
        <taxon>Tricladiaceae</taxon>
        <taxon>Cudoniella</taxon>
    </lineage>
</organism>
<gene>
    <name evidence="2" type="ORF">G7Y89_g13753</name>
</gene>
<feature type="compositionally biased region" description="Basic and acidic residues" evidence="1">
    <location>
        <begin position="161"/>
        <end position="170"/>
    </location>
</feature>
<comment type="caution">
    <text evidence="2">The sequence shown here is derived from an EMBL/GenBank/DDBJ whole genome shotgun (WGS) entry which is preliminary data.</text>
</comment>
<proteinExistence type="predicted"/>
<feature type="region of interest" description="Disordered" evidence="1">
    <location>
        <begin position="237"/>
        <end position="304"/>
    </location>
</feature>
<feature type="compositionally biased region" description="Polar residues" evidence="1">
    <location>
        <begin position="237"/>
        <end position="256"/>
    </location>
</feature>
<dbReference type="OrthoDB" id="194358at2759"/>
<keyword evidence="3" id="KW-1185">Reference proteome</keyword>